<keyword evidence="2" id="KW-1185">Reference proteome</keyword>
<comment type="caution">
    <text evidence="1">The sequence shown here is derived from an EMBL/GenBank/DDBJ whole genome shotgun (WGS) entry which is preliminary data.</text>
</comment>
<evidence type="ECO:0000313" key="2">
    <source>
        <dbReference type="Proteomes" id="UP001276564"/>
    </source>
</evidence>
<dbReference type="Gene3D" id="1.10.3210.10">
    <property type="entry name" value="Hypothetical protein af1432"/>
    <property type="match status" value="1"/>
</dbReference>
<protein>
    <submittedName>
        <fullName evidence="1">HD domain-containing protein</fullName>
    </submittedName>
</protein>
<reference evidence="1 2" key="1">
    <citation type="submission" date="2023-08" db="EMBL/GenBank/DDBJ databases">
        <title>Implementing the SeqCode for naming new Mesorhizobium species isolated from Vachellia karroo root nodules.</title>
        <authorList>
            <person name="Van Lill M."/>
        </authorList>
    </citation>
    <scope>NUCLEOTIDE SEQUENCE [LARGE SCALE GENOMIC DNA]</scope>
    <source>
        <strain evidence="1 2">VK4B</strain>
    </source>
</reference>
<dbReference type="SUPFAM" id="SSF109604">
    <property type="entry name" value="HD-domain/PDEase-like"/>
    <property type="match status" value="1"/>
</dbReference>
<sequence>MTAQDLFVPRQTNTALYIQLHDAGHPVEDILRVQRAYGVACAMFNGRYRKTGRPFICHAVGAASSVAHFDKDLDLVVAAMFHAAYDSAQYPDGKSSRRSETHRKWLEQKLGPRVEGLVARVGAMKFDTGDPERLAAQGVPAGDEDILFLVLAHDIDDMADGGLAFAPKYGRSIESRVAACAILARRIGRESLAATIEAYGSRYAALGWAAALEDSRLEGFRIAPNVRNYLKLRRDKLRGARVEVL</sequence>
<gene>
    <name evidence="1" type="ORF">RFM23_31005</name>
</gene>
<name>A0ABU5AXJ3_9HYPH</name>
<dbReference type="RefSeq" id="WP_128275467.1">
    <property type="nucleotide sequence ID" value="NZ_JAVIIP010000040.1"/>
</dbReference>
<proteinExistence type="predicted"/>
<accession>A0ABU5AXJ3</accession>
<evidence type="ECO:0000313" key="1">
    <source>
        <dbReference type="EMBL" id="MDX8542022.1"/>
    </source>
</evidence>
<organism evidence="1 2">
    <name type="scientific">Mesorhizobium abyssinicae</name>
    <dbReference type="NCBI Taxonomy" id="1209958"/>
    <lineage>
        <taxon>Bacteria</taxon>
        <taxon>Pseudomonadati</taxon>
        <taxon>Pseudomonadota</taxon>
        <taxon>Alphaproteobacteria</taxon>
        <taxon>Hyphomicrobiales</taxon>
        <taxon>Phyllobacteriaceae</taxon>
        <taxon>Mesorhizobium</taxon>
    </lineage>
</organism>
<dbReference type="Proteomes" id="UP001276564">
    <property type="component" value="Unassembled WGS sequence"/>
</dbReference>
<dbReference type="EMBL" id="JAVIIP010000040">
    <property type="protein sequence ID" value="MDX8542022.1"/>
    <property type="molecule type" value="Genomic_DNA"/>
</dbReference>